<feature type="region of interest" description="Disordered" evidence="1">
    <location>
        <begin position="257"/>
        <end position="284"/>
    </location>
</feature>
<feature type="compositionally biased region" description="Basic and acidic residues" evidence="1">
    <location>
        <begin position="266"/>
        <end position="281"/>
    </location>
</feature>
<name>A0ABY6U6B5_BIOOC</name>
<feature type="region of interest" description="Disordered" evidence="1">
    <location>
        <begin position="750"/>
        <end position="769"/>
    </location>
</feature>
<organism evidence="2 3">
    <name type="scientific">Bionectria ochroleuca</name>
    <name type="common">Gliocladium roseum</name>
    <dbReference type="NCBI Taxonomy" id="29856"/>
    <lineage>
        <taxon>Eukaryota</taxon>
        <taxon>Fungi</taxon>
        <taxon>Dikarya</taxon>
        <taxon>Ascomycota</taxon>
        <taxon>Pezizomycotina</taxon>
        <taxon>Sordariomycetes</taxon>
        <taxon>Hypocreomycetidae</taxon>
        <taxon>Hypocreales</taxon>
        <taxon>Bionectriaceae</taxon>
        <taxon>Clonostachys</taxon>
    </lineage>
</organism>
<dbReference type="EMBL" id="CABFNS010000755">
    <property type="protein sequence ID" value="VUC26659.1"/>
    <property type="molecule type" value="Genomic_DNA"/>
</dbReference>
<feature type="compositionally biased region" description="Basic and acidic residues" evidence="1">
    <location>
        <begin position="374"/>
        <end position="389"/>
    </location>
</feature>
<feature type="compositionally biased region" description="Low complexity" evidence="1">
    <location>
        <begin position="601"/>
        <end position="631"/>
    </location>
</feature>
<feature type="compositionally biased region" description="Polar residues" evidence="1">
    <location>
        <begin position="632"/>
        <end position="655"/>
    </location>
</feature>
<dbReference type="PANTHER" id="PTHR38166:SF1">
    <property type="entry name" value="C2H2-TYPE DOMAIN-CONTAINING PROTEIN"/>
    <property type="match status" value="1"/>
</dbReference>
<feature type="compositionally biased region" description="Low complexity" evidence="1">
    <location>
        <begin position="344"/>
        <end position="363"/>
    </location>
</feature>
<evidence type="ECO:0000313" key="2">
    <source>
        <dbReference type="EMBL" id="VUC26659.1"/>
    </source>
</evidence>
<feature type="region of interest" description="Disordered" evidence="1">
    <location>
        <begin position="1"/>
        <end position="20"/>
    </location>
</feature>
<reference evidence="2 3" key="1">
    <citation type="submission" date="2019-06" db="EMBL/GenBank/DDBJ databases">
        <authorList>
            <person name="Broberg M."/>
        </authorList>
    </citation>
    <scope>NUCLEOTIDE SEQUENCE [LARGE SCALE GENOMIC DNA]</scope>
</reference>
<protein>
    <recommendedName>
        <fullName evidence="4">C2H2-type domain-containing protein</fullName>
    </recommendedName>
</protein>
<feature type="compositionally biased region" description="Polar residues" evidence="1">
    <location>
        <begin position="1"/>
        <end position="15"/>
    </location>
</feature>
<evidence type="ECO:0000256" key="1">
    <source>
        <dbReference type="SAM" id="MobiDB-lite"/>
    </source>
</evidence>
<feature type="region of interest" description="Disordered" evidence="1">
    <location>
        <begin position="601"/>
        <end position="683"/>
    </location>
</feature>
<keyword evidence="3" id="KW-1185">Reference proteome</keyword>
<dbReference type="Proteomes" id="UP000766486">
    <property type="component" value="Unassembled WGS sequence"/>
</dbReference>
<dbReference type="PANTHER" id="PTHR38166">
    <property type="entry name" value="C2H2-TYPE DOMAIN-CONTAINING PROTEIN-RELATED"/>
    <property type="match status" value="1"/>
</dbReference>
<feature type="compositionally biased region" description="Basic and acidic residues" evidence="1">
    <location>
        <begin position="657"/>
        <end position="667"/>
    </location>
</feature>
<comment type="caution">
    <text evidence="2">The sequence shown here is derived from an EMBL/GenBank/DDBJ whole genome shotgun (WGS) entry which is preliminary data.</text>
</comment>
<feature type="region of interest" description="Disordered" evidence="1">
    <location>
        <begin position="334"/>
        <end position="408"/>
    </location>
</feature>
<sequence>MPNQTIPTSQSSSPGRQRRKVGLFEIDSEGKFTVCETRSGAQIDGRSATSSVCAEIHSTPDKNPVLGDDDIYYDPRGEGISDAPNIGVLLTGSWHEIERHKHCFPWRVGPVTREEVDQKLAPLKYHESLALSHGRQSKLGNVASAYAAGSTDYSVPDMTEASSRETDSICLPDHEIHQTDKHARNPANEASPDETYAGYKPDWTLILGMFDGHGKFKDQNSQFRQSPLLSHLDSGELPAAWTEKTQQHRNASYEDLYFTPIPGTTSEHDTSSASDAEHSESDSVWMSDYSESVPALQDGHAFLEIKPKILNEALRLFEFYSNYTKEKDTLHASSVVDAEEDKSSSQAPGGSSSIGPSSLSSGSKRAWDGTSQNGRKDGDDQNGEDERGPPRKRVRASKQSASRQASLACPYAKKDPIKYRSCYSYNLKRTQDVKQHLSRCHQLPIYCSRCKRIFQSEDERNGHIEVDISAMCPVRNIAYDGITREQKELLTRRVSHGMTLEDQWFSIFDILFPNHHPRPRSAYVNMDLTIDLEVFQDMMIAEGPKIITSTLASHNVALASISNPEHDLSSFYEILLAEGLQEIAHRWTAKLLGNWNAGEAADGDDSNASAASHLQPSTNHSSSSSVTLVTNKPSTRQPGLQLNDVQQESETTTLSHIRADVPDRATDDGILPIGNRLQQSKQPRMPIELPSNEFQPNLPTERHDFFSHPENISDLFGSQDPMLLDGLPENYGGFESWDNIMFDDEIREPTINKTDMHPAPAYRDRETPL</sequence>
<feature type="compositionally biased region" description="Low complexity" evidence="1">
    <location>
        <begin position="397"/>
        <end position="408"/>
    </location>
</feature>
<gene>
    <name evidence="2" type="ORF">CLO192961_LOCUS194009</name>
</gene>
<evidence type="ECO:0000313" key="3">
    <source>
        <dbReference type="Proteomes" id="UP000766486"/>
    </source>
</evidence>
<proteinExistence type="predicted"/>
<accession>A0ABY6U6B5</accession>
<evidence type="ECO:0008006" key="4">
    <source>
        <dbReference type="Google" id="ProtNLM"/>
    </source>
</evidence>